<proteinExistence type="predicted"/>
<accession>A0A1E5VZW6</accession>
<dbReference type="Proteomes" id="UP000095767">
    <property type="component" value="Unassembled WGS sequence"/>
</dbReference>
<keyword evidence="1" id="KW-0472">Membrane</keyword>
<dbReference type="InterPro" id="IPR034571">
    <property type="entry name" value="APEM9"/>
</dbReference>
<dbReference type="AlphaFoldDB" id="A0A1E5VZW6"/>
<gene>
    <name evidence="2" type="ORF">BAE44_0008304</name>
</gene>
<dbReference type="PANTHER" id="PTHR36361:SF1">
    <property type="entry name" value="PROTEIN APEM9"/>
    <property type="match status" value="1"/>
</dbReference>
<evidence type="ECO:0000256" key="1">
    <source>
        <dbReference type="SAM" id="Phobius"/>
    </source>
</evidence>
<dbReference type="OrthoDB" id="1919407at2759"/>
<comment type="caution">
    <text evidence="2">The sequence shown here is derived from an EMBL/GenBank/DDBJ whole genome shotgun (WGS) entry which is preliminary data.</text>
</comment>
<dbReference type="STRING" id="888268.A0A1E5VZW6"/>
<dbReference type="EMBL" id="LWDX02025029">
    <property type="protein sequence ID" value="OEL30674.1"/>
    <property type="molecule type" value="Genomic_DNA"/>
</dbReference>
<name>A0A1E5VZW6_9POAL</name>
<feature type="non-terminal residue" evidence="2">
    <location>
        <position position="225"/>
    </location>
</feature>
<keyword evidence="3" id="KW-1185">Reference proteome</keyword>
<keyword evidence="1" id="KW-1133">Transmembrane helix</keyword>
<feature type="transmembrane region" description="Helical" evidence="1">
    <location>
        <begin position="119"/>
        <end position="139"/>
    </location>
</feature>
<sequence>MQMAAGCVADLRPIFEEYLAKWRYTNDEIYVLSGGQDSSLDGSVFTSVMSTEQYFEVAELYTVTFLSIVSQESETAMSWAEEAELTEQGRGDLQRKLYTTQSAANKKTSTVEGVAKIHIVVPSGKLMLLFSLLLSVIVLRRKTAGSKRTVFQQASSLRRAFFDALRLAFSVQMNPLAGCRSTSATSPSRKLGKCEAAFKSGIVYPLYPFPLGVGCSARYPSSRDQ</sequence>
<organism evidence="2 3">
    <name type="scientific">Dichanthelium oligosanthes</name>
    <dbReference type="NCBI Taxonomy" id="888268"/>
    <lineage>
        <taxon>Eukaryota</taxon>
        <taxon>Viridiplantae</taxon>
        <taxon>Streptophyta</taxon>
        <taxon>Embryophyta</taxon>
        <taxon>Tracheophyta</taxon>
        <taxon>Spermatophyta</taxon>
        <taxon>Magnoliopsida</taxon>
        <taxon>Liliopsida</taxon>
        <taxon>Poales</taxon>
        <taxon>Poaceae</taxon>
        <taxon>PACMAD clade</taxon>
        <taxon>Panicoideae</taxon>
        <taxon>Panicodae</taxon>
        <taxon>Paniceae</taxon>
        <taxon>Dichantheliinae</taxon>
        <taxon>Dichanthelium</taxon>
    </lineage>
</organism>
<dbReference type="PANTHER" id="PTHR36361">
    <property type="entry name" value="PROTEIN APEM9"/>
    <property type="match status" value="1"/>
</dbReference>
<protein>
    <submittedName>
        <fullName evidence="2">Uncharacterized protein</fullName>
    </submittedName>
</protein>
<dbReference type="GO" id="GO:0015919">
    <property type="term" value="P:peroxisomal membrane transport"/>
    <property type="evidence" value="ECO:0007669"/>
    <property type="project" value="InterPro"/>
</dbReference>
<keyword evidence="1" id="KW-0812">Transmembrane</keyword>
<evidence type="ECO:0000313" key="2">
    <source>
        <dbReference type="EMBL" id="OEL30674.1"/>
    </source>
</evidence>
<evidence type="ECO:0000313" key="3">
    <source>
        <dbReference type="Proteomes" id="UP000095767"/>
    </source>
</evidence>
<reference evidence="2 3" key="1">
    <citation type="submission" date="2016-09" db="EMBL/GenBank/DDBJ databases">
        <title>The draft genome of Dichanthelium oligosanthes: A C3 panicoid grass species.</title>
        <authorList>
            <person name="Studer A.J."/>
            <person name="Schnable J.C."/>
            <person name="Brutnell T.P."/>
        </authorList>
    </citation>
    <scope>NUCLEOTIDE SEQUENCE [LARGE SCALE GENOMIC DNA]</scope>
    <source>
        <strain evidence="3">cv. Kellogg 1175</strain>
        <tissue evidence="2">Leaf</tissue>
    </source>
</reference>